<comment type="caution">
    <text evidence="1">The sequence shown here is derived from an EMBL/GenBank/DDBJ whole genome shotgun (WGS) entry which is preliminary data.</text>
</comment>
<sequence>MQRTHRLGAEVPALDDVVVQDIAEPLRGLLAVEAVLIVHQRGEHGGVAHLPADDARFDLGAAEVLAQLRHQRTLDLVDELRTLIVEHLVVVERRGLFVLRVTEARVAAAQQPHRARSGHFAGNQVDALLLPPDVVLRRFTKKTKRALRQVGRGFLLRFLRRVHDDGTGIRRRVRTQVPGGHHGGDAAAADVDLDGVVRQHVRIQQRKADGAHCPLVGKRLQ</sequence>
<dbReference type="AlphaFoldDB" id="A0A645FUH5"/>
<gene>
    <name evidence="1" type="ORF">SDC9_164509</name>
</gene>
<reference evidence="1" key="1">
    <citation type="submission" date="2019-08" db="EMBL/GenBank/DDBJ databases">
        <authorList>
            <person name="Kucharzyk K."/>
            <person name="Murdoch R.W."/>
            <person name="Higgins S."/>
            <person name="Loffler F."/>
        </authorList>
    </citation>
    <scope>NUCLEOTIDE SEQUENCE</scope>
</reference>
<organism evidence="1">
    <name type="scientific">bioreactor metagenome</name>
    <dbReference type="NCBI Taxonomy" id="1076179"/>
    <lineage>
        <taxon>unclassified sequences</taxon>
        <taxon>metagenomes</taxon>
        <taxon>ecological metagenomes</taxon>
    </lineage>
</organism>
<dbReference type="EMBL" id="VSSQ01064204">
    <property type="protein sequence ID" value="MPN17159.1"/>
    <property type="molecule type" value="Genomic_DNA"/>
</dbReference>
<protein>
    <submittedName>
        <fullName evidence="1">Uncharacterized protein</fullName>
    </submittedName>
</protein>
<name>A0A645FUH5_9ZZZZ</name>
<evidence type="ECO:0000313" key="1">
    <source>
        <dbReference type="EMBL" id="MPN17159.1"/>
    </source>
</evidence>
<accession>A0A645FUH5</accession>
<proteinExistence type="predicted"/>